<name>A0A895XJD4_9ACTN</name>
<dbReference type="Gene3D" id="3.30.70.80">
    <property type="entry name" value="Peptidase S8 propeptide/proteinase inhibitor I9"/>
    <property type="match status" value="1"/>
</dbReference>
<evidence type="ECO:0000313" key="12">
    <source>
        <dbReference type="EMBL" id="QSB05107.1"/>
    </source>
</evidence>
<evidence type="ECO:0000259" key="11">
    <source>
        <dbReference type="Pfam" id="PF17766"/>
    </source>
</evidence>
<dbReference type="AlphaFoldDB" id="A0A895XJD4"/>
<evidence type="ECO:0000256" key="5">
    <source>
        <dbReference type="PIRSR" id="PIRSR615500-1"/>
    </source>
</evidence>
<dbReference type="Gene3D" id="3.50.30.30">
    <property type="match status" value="1"/>
</dbReference>
<evidence type="ECO:0000313" key="13">
    <source>
        <dbReference type="Proteomes" id="UP000662939"/>
    </source>
</evidence>
<dbReference type="PROSITE" id="PS00138">
    <property type="entry name" value="SUBTILASE_SER"/>
    <property type="match status" value="1"/>
</dbReference>
<dbReference type="InterPro" id="IPR036852">
    <property type="entry name" value="Peptidase_S8/S53_dom_sf"/>
</dbReference>
<dbReference type="GO" id="GO:0006508">
    <property type="term" value="P:proteolysis"/>
    <property type="evidence" value="ECO:0007669"/>
    <property type="project" value="UniProtKB-KW"/>
</dbReference>
<proteinExistence type="inferred from homology"/>
<dbReference type="PANTHER" id="PTHR10795">
    <property type="entry name" value="PROPROTEIN CONVERTASE SUBTILISIN/KEXIN"/>
    <property type="match status" value="1"/>
</dbReference>
<evidence type="ECO:0000256" key="8">
    <source>
        <dbReference type="SAM" id="SignalP"/>
    </source>
</evidence>
<evidence type="ECO:0000256" key="7">
    <source>
        <dbReference type="RuleBase" id="RU003355"/>
    </source>
</evidence>
<dbReference type="Pfam" id="PF17766">
    <property type="entry name" value="fn3_6"/>
    <property type="match status" value="1"/>
</dbReference>
<dbReference type="Gene3D" id="3.40.50.200">
    <property type="entry name" value="Peptidase S8/S53 domain"/>
    <property type="match status" value="1"/>
</dbReference>
<dbReference type="SUPFAM" id="SSF52743">
    <property type="entry name" value="Subtilisin-like"/>
    <property type="match status" value="1"/>
</dbReference>
<protein>
    <submittedName>
        <fullName evidence="12">S8 family serine peptidase</fullName>
    </submittedName>
</protein>
<organism evidence="12 13">
    <name type="scientific">Natronoglycomyces albus</name>
    <dbReference type="NCBI Taxonomy" id="2811108"/>
    <lineage>
        <taxon>Bacteria</taxon>
        <taxon>Bacillati</taxon>
        <taxon>Actinomycetota</taxon>
        <taxon>Actinomycetes</taxon>
        <taxon>Glycomycetales</taxon>
        <taxon>Glycomycetaceae</taxon>
        <taxon>Natronoglycomyces</taxon>
    </lineage>
</organism>
<evidence type="ECO:0000256" key="6">
    <source>
        <dbReference type="PROSITE-ProRule" id="PRU01240"/>
    </source>
</evidence>
<dbReference type="InterPro" id="IPR041469">
    <property type="entry name" value="Subtilisin-like_FN3"/>
</dbReference>
<feature type="active site" description="Charge relay system" evidence="5 6">
    <location>
        <position position="601"/>
    </location>
</feature>
<dbReference type="InterPro" id="IPR015500">
    <property type="entry name" value="Peptidase_S8_subtilisin-rel"/>
</dbReference>
<evidence type="ECO:0000256" key="2">
    <source>
        <dbReference type="ARBA" id="ARBA00022670"/>
    </source>
</evidence>
<feature type="domain" description="Subtilisin-like protease fibronectin type-III" evidence="11">
    <location>
        <begin position="711"/>
        <end position="806"/>
    </location>
</feature>
<dbReference type="KEGG" id="nav:JQS30_15320"/>
<feature type="signal peptide" evidence="8">
    <location>
        <begin position="1"/>
        <end position="37"/>
    </location>
</feature>
<dbReference type="PROSITE" id="PS00136">
    <property type="entry name" value="SUBTILASE_ASP"/>
    <property type="match status" value="1"/>
</dbReference>
<dbReference type="InterPro" id="IPR006311">
    <property type="entry name" value="TAT_signal"/>
</dbReference>
<dbReference type="PRINTS" id="PR00723">
    <property type="entry name" value="SUBTILISIN"/>
</dbReference>
<dbReference type="InterPro" id="IPR010259">
    <property type="entry name" value="S8pro/Inhibitor_I9"/>
</dbReference>
<comment type="similarity">
    <text evidence="1 6 7">Belongs to the peptidase S8 family.</text>
</comment>
<dbReference type="GO" id="GO:0004252">
    <property type="term" value="F:serine-type endopeptidase activity"/>
    <property type="evidence" value="ECO:0007669"/>
    <property type="project" value="UniProtKB-UniRule"/>
</dbReference>
<evidence type="ECO:0000259" key="9">
    <source>
        <dbReference type="Pfam" id="PF00082"/>
    </source>
</evidence>
<evidence type="ECO:0000256" key="3">
    <source>
        <dbReference type="ARBA" id="ARBA00022801"/>
    </source>
</evidence>
<dbReference type="PROSITE" id="PS51318">
    <property type="entry name" value="TAT"/>
    <property type="match status" value="1"/>
</dbReference>
<evidence type="ECO:0000256" key="4">
    <source>
        <dbReference type="ARBA" id="ARBA00022825"/>
    </source>
</evidence>
<dbReference type="PROSITE" id="PS51892">
    <property type="entry name" value="SUBTILASE"/>
    <property type="match status" value="1"/>
</dbReference>
<keyword evidence="8" id="KW-0732">Signal</keyword>
<dbReference type="EMBL" id="CP070496">
    <property type="protein sequence ID" value="QSB05107.1"/>
    <property type="molecule type" value="Genomic_DNA"/>
</dbReference>
<dbReference type="Pfam" id="PF05922">
    <property type="entry name" value="Inhibitor_I9"/>
    <property type="match status" value="1"/>
</dbReference>
<feature type="domain" description="Inhibitor I9" evidence="10">
    <location>
        <begin position="65"/>
        <end position="165"/>
    </location>
</feature>
<dbReference type="InterPro" id="IPR045051">
    <property type="entry name" value="SBT"/>
</dbReference>
<dbReference type="Proteomes" id="UP000662939">
    <property type="component" value="Chromosome"/>
</dbReference>
<dbReference type="InterPro" id="IPR023827">
    <property type="entry name" value="Peptidase_S8_Asp-AS"/>
</dbReference>
<feature type="chain" id="PRO_5034054696" evidence="8">
    <location>
        <begin position="38"/>
        <end position="811"/>
    </location>
</feature>
<dbReference type="CDD" id="cd02120">
    <property type="entry name" value="PA_subtilisin_like"/>
    <property type="match status" value="1"/>
</dbReference>
<keyword evidence="13" id="KW-1185">Reference proteome</keyword>
<dbReference type="RefSeq" id="WP_213171108.1">
    <property type="nucleotide sequence ID" value="NZ_CP070496.1"/>
</dbReference>
<keyword evidence="3 6" id="KW-0378">Hydrolase</keyword>
<evidence type="ECO:0000256" key="1">
    <source>
        <dbReference type="ARBA" id="ARBA00011073"/>
    </source>
</evidence>
<evidence type="ECO:0000259" key="10">
    <source>
        <dbReference type="Pfam" id="PF05922"/>
    </source>
</evidence>
<sequence length="811" mass="84744">MGVTTPLRRRAVSATAMTAAAITAAGITMVAASGASAEPTSPLGLESETFTEESAYLDEFDGGYYIVEFEAEPTVTYEGDLSGFAATAVEEGERYDPDSAAAKAYRDYLAHEREEILSDFDDAAVNMVYDSVFNGVAMHLSADEAENLNDHPKVKGIFEDRNLELDTVSTGEFVGVDGAGGSWEREFGGADNAGEGVIVGIIDTGFDPSNPSLAPLPEPRPDQDIIDAKWRGTCDEGDEEDPALNVTCNNKVIGAQWFDSHGLAAFGYASPLEEVNHGTHVATTAVGNHDVEAISEGRSYGNASGMAPAARLSVYKVCWSLFGTCAEANSVAAIEAAVNDGVDVLNFSISGSTSSIVTPVAQAYLRAAAAGVFVSASAGNSGMAGPSTVAHNYPWVTTVAASTHSQKLRSDFVLGDGQVFESAAFQSAELEFPLVSAVDVARDDADPAAARTCATGTIDPAKVDGEAILCERDDARLGSSLAEVRNAGAGAFIFANTEEHPANQLYLVRNEFPIINIGLEAGEAARVYAASVGEDAAVTIGATERRDQVAPEMAWFSSYGPAVAGGGDLLKPDITAPGVEVMAGFPENLTGTQYGPMSGTSMSAPHIAGLAALIASANPDWSPAMIKSAMMTTAYTDDSAGEAIVTAHGDEATPLHYGAGHVDGSRMFNPGLVYDADFIDWTSYGCGLGQFESVPELALMCEFVDPIEPSQLNYPSVSVGSLEGSYTVTRTVTNVDDFTGVYFAHVEAPAGIDVRVSKRTLVVRPGQTASFDVTFTHAGAPSGEYSFGAITWIDSRGHQVRSPLVVQPVAG</sequence>
<dbReference type="Pfam" id="PF00082">
    <property type="entry name" value="Peptidase_S8"/>
    <property type="match status" value="1"/>
</dbReference>
<keyword evidence="2 6" id="KW-0645">Protease</keyword>
<dbReference type="InterPro" id="IPR037045">
    <property type="entry name" value="S8pro/Inhibitor_I9_sf"/>
</dbReference>
<gene>
    <name evidence="12" type="ORF">JQS30_15320</name>
</gene>
<accession>A0A895XJD4</accession>
<dbReference type="InterPro" id="IPR023828">
    <property type="entry name" value="Peptidase_S8_Ser-AS"/>
</dbReference>
<feature type="active site" description="Charge relay system" evidence="5 6">
    <location>
        <position position="203"/>
    </location>
</feature>
<keyword evidence="4 6" id="KW-0720">Serine protease</keyword>
<feature type="active site" description="Charge relay system" evidence="5 6">
    <location>
        <position position="277"/>
    </location>
</feature>
<reference evidence="12" key="1">
    <citation type="submission" date="2021-02" db="EMBL/GenBank/DDBJ databases">
        <title>Natronoglycomyces albus gen. nov., sp. nov, a haloalkaliphilic actinobacterium from a soda solonchak soil.</title>
        <authorList>
            <person name="Sorokin D.Y."/>
            <person name="Khijniak T.V."/>
            <person name="Zakharycheva A.P."/>
            <person name="Boueva O.V."/>
            <person name="Ariskina E.V."/>
            <person name="Hahnke R.L."/>
            <person name="Bunk B."/>
            <person name="Sproer C."/>
            <person name="Schumann P."/>
            <person name="Evtushenko L.I."/>
            <person name="Kublanov I.V."/>
        </authorList>
    </citation>
    <scope>NUCLEOTIDE SEQUENCE</scope>
    <source>
        <strain evidence="12">DSM 106290</strain>
    </source>
</reference>
<feature type="domain" description="Peptidase S8/S53" evidence="9">
    <location>
        <begin position="194"/>
        <end position="660"/>
    </location>
</feature>
<dbReference type="Gene3D" id="2.60.40.2310">
    <property type="match status" value="1"/>
</dbReference>
<dbReference type="InterPro" id="IPR000209">
    <property type="entry name" value="Peptidase_S8/S53_dom"/>
</dbReference>